<sequence>MLLKTERKKSDEKDYFAFYGAYYGAVAGGLLDKSIPQRINTRRKQFADKREHPYAE</sequence>
<comment type="caution">
    <text evidence="1">The sequence shown here is derived from an EMBL/GenBank/DDBJ whole genome shotgun (WGS) entry which is preliminary data.</text>
</comment>
<name>B5CNB6_9FIRM</name>
<organism evidence="1 2">
    <name type="scientific">[Ruminococcus] lactaris ATCC 29176</name>
    <dbReference type="NCBI Taxonomy" id="471875"/>
    <lineage>
        <taxon>Bacteria</taxon>
        <taxon>Bacillati</taxon>
        <taxon>Bacillota</taxon>
        <taxon>Clostridia</taxon>
        <taxon>Lachnospirales</taxon>
        <taxon>Lachnospiraceae</taxon>
        <taxon>Mediterraneibacter</taxon>
    </lineage>
</organism>
<dbReference type="HOGENOM" id="CLU_3011586_0_0_9"/>
<gene>
    <name evidence="1" type="ORF">RUMLAC_00952</name>
</gene>
<reference evidence="1 2" key="2">
    <citation type="submission" date="2008-08" db="EMBL/GenBank/DDBJ databases">
        <authorList>
            <person name="Fulton L."/>
            <person name="Clifton S."/>
            <person name="Fulton B."/>
            <person name="Xu J."/>
            <person name="Minx P."/>
            <person name="Pepin K.H."/>
            <person name="Johnson M."/>
            <person name="Bhonagiri V."/>
            <person name="Nash W.E."/>
            <person name="Mardis E.R."/>
            <person name="Wilson R.K."/>
        </authorList>
    </citation>
    <scope>NUCLEOTIDE SEQUENCE [LARGE SCALE GENOMIC DNA]</scope>
    <source>
        <strain evidence="1 2">ATCC 29176</strain>
    </source>
</reference>
<proteinExistence type="predicted"/>
<reference evidence="1 2" key="1">
    <citation type="submission" date="2008-08" db="EMBL/GenBank/DDBJ databases">
        <title>Draft genome sequence of Ruminococcus lactaris ATCC 29176.</title>
        <authorList>
            <person name="Sudarsanam P."/>
            <person name="Ley R."/>
            <person name="Guruge J."/>
            <person name="Turnbaugh P.J."/>
            <person name="Mahowald M."/>
            <person name="Liep D."/>
            <person name="Gordon J."/>
        </authorList>
    </citation>
    <scope>NUCLEOTIDE SEQUENCE [LARGE SCALE GENOMIC DNA]</scope>
    <source>
        <strain evidence="1 2">ATCC 29176</strain>
    </source>
</reference>
<keyword evidence="2" id="KW-1185">Reference proteome</keyword>
<dbReference type="AlphaFoldDB" id="B5CNB6"/>
<evidence type="ECO:0000313" key="2">
    <source>
        <dbReference type="Proteomes" id="UP000003254"/>
    </source>
</evidence>
<dbReference type="EMBL" id="ABOU02000028">
    <property type="protein sequence ID" value="EDY33197.1"/>
    <property type="molecule type" value="Genomic_DNA"/>
</dbReference>
<accession>B5CNB6</accession>
<evidence type="ECO:0000313" key="1">
    <source>
        <dbReference type="EMBL" id="EDY33197.1"/>
    </source>
</evidence>
<dbReference type="Proteomes" id="UP000003254">
    <property type="component" value="Unassembled WGS sequence"/>
</dbReference>
<protein>
    <submittedName>
        <fullName evidence="1">Uncharacterized protein</fullName>
    </submittedName>
</protein>